<feature type="domain" description="RING-type" evidence="6">
    <location>
        <begin position="19"/>
        <end position="56"/>
    </location>
</feature>
<dbReference type="SMART" id="SM00336">
    <property type="entry name" value="BBOX"/>
    <property type="match status" value="1"/>
</dbReference>
<keyword evidence="1" id="KW-0479">Metal-binding</keyword>
<dbReference type="Pfam" id="PF13923">
    <property type="entry name" value="zf-C3HC4_2"/>
    <property type="match status" value="1"/>
</dbReference>
<evidence type="ECO:0000256" key="2">
    <source>
        <dbReference type="ARBA" id="ARBA00022771"/>
    </source>
</evidence>
<gene>
    <name evidence="9" type="primary">LOC113428817</name>
</gene>
<keyword evidence="2 4" id="KW-0863">Zinc-finger</keyword>
<dbReference type="InterPro" id="IPR000315">
    <property type="entry name" value="Znf_B-box"/>
</dbReference>
<dbReference type="SMART" id="SM00184">
    <property type="entry name" value="RING"/>
    <property type="match status" value="1"/>
</dbReference>
<keyword evidence="8" id="KW-1185">Reference proteome</keyword>
<evidence type="ECO:0000313" key="9">
    <source>
        <dbReference type="RefSeq" id="XP_026547132.1"/>
    </source>
</evidence>
<evidence type="ECO:0000256" key="1">
    <source>
        <dbReference type="ARBA" id="ARBA00022723"/>
    </source>
</evidence>
<dbReference type="AlphaFoldDB" id="A0A6J1VVL3"/>
<dbReference type="GO" id="GO:0008270">
    <property type="term" value="F:zinc ion binding"/>
    <property type="evidence" value="ECO:0007669"/>
    <property type="project" value="UniProtKB-KW"/>
</dbReference>
<accession>A0A6J1VVL3</accession>
<keyword evidence="3" id="KW-0862">Zinc</keyword>
<name>A0A6J1VVL3_9SAUR</name>
<dbReference type="InterPro" id="IPR001841">
    <property type="entry name" value="Znf_RING"/>
</dbReference>
<dbReference type="SUPFAM" id="SSF57845">
    <property type="entry name" value="B-box zinc-binding domain"/>
    <property type="match status" value="1"/>
</dbReference>
<evidence type="ECO:0000256" key="3">
    <source>
        <dbReference type="ARBA" id="ARBA00022833"/>
    </source>
</evidence>
<dbReference type="PANTHER" id="PTHR24103">
    <property type="entry name" value="E3 UBIQUITIN-PROTEIN LIGASE TRIM"/>
    <property type="match status" value="1"/>
</dbReference>
<dbReference type="PROSITE" id="PS50089">
    <property type="entry name" value="ZF_RING_2"/>
    <property type="match status" value="1"/>
</dbReference>
<organism evidence="8 9">
    <name type="scientific">Notechis scutatus</name>
    <name type="common">mainland tiger snake</name>
    <dbReference type="NCBI Taxonomy" id="8663"/>
    <lineage>
        <taxon>Eukaryota</taxon>
        <taxon>Metazoa</taxon>
        <taxon>Chordata</taxon>
        <taxon>Craniata</taxon>
        <taxon>Vertebrata</taxon>
        <taxon>Euteleostomi</taxon>
        <taxon>Lepidosauria</taxon>
        <taxon>Squamata</taxon>
        <taxon>Bifurcata</taxon>
        <taxon>Unidentata</taxon>
        <taxon>Episquamata</taxon>
        <taxon>Toxicofera</taxon>
        <taxon>Serpentes</taxon>
        <taxon>Colubroidea</taxon>
        <taxon>Elapidae</taxon>
        <taxon>Hydrophiinae</taxon>
        <taxon>Notechis</taxon>
    </lineage>
</organism>
<dbReference type="Proteomes" id="UP000504612">
    <property type="component" value="Unplaced"/>
</dbReference>
<protein>
    <submittedName>
        <fullName evidence="9">Zinc finger protein RFP-like</fullName>
    </submittedName>
</protein>
<keyword evidence="5" id="KW-0175">Coiled coil</keyword>
<dbReference type="Gene3D" id="3.30.40.10">
    <property type="entry name" value="Zinc/RING finger domain, C3HC4 (zinc finger)"/>
    <property type="match status" value="1"/>
</dbReference>
<dbReference type="Gene3D" id="3.30.160.60">
    <property type="entry name" value="Classic Zinc Finger"/>
    <property type="match status" value="1"/>
</dbReference>
<evidence type="ECO:0000259" key="6">
    <source>
        <dbReference type="PROSITE" id="PS50089"/>
    </source>
</evidence>
<dbReference type="PROSITE" id="PS50119">
    <property type="entry name" value="ZF_BBOX"/>
    <property type="match status" value="1"/>
</dbReference>
<evidence type="ECO:0000313" key="8">
    <source>
        <dbReference type="Proteomes" id="UP000504612"/>
    </source>
</evidence>
<feature type="coiled-coil region" evidence="5">
    <location>
        <begin position="173"/>
        <end position="235"/>
    </location>
</feature>
<dbReference type="KEGG" id="nss:113428817"/>
<proteinExistence type="predicted"/>
<dbReference type="Pfam" id="PF00643">
    <property type="entry name" value="zf-B_box"/>
    <property type="match status" value="1"/>
</dbReference>
<evidence type="ECO:0000256" key="5">
    <source>
        <dbReference type="SAM" id="Coils"/>
    </source>
</evidence>
<dbReference type="InterPro" id="IPR050143">
    <property type="entry name" value="TRIM/RBCC"/>
</dbReference>
<reference evidence="9" key="1">
    <citation type="submission" date="2025-08" db="UniProtKB">
        <authorList>
            <consortium name="RefSeq"/>
        </authorList>
    </citation>
    <scope>IDENTIFICATION</scope>
</reference>
<evidence type="ECO:0000259" key="7">
    <source>
        <dbReference type="PROSITE" id="PS50119"/>
    </source>
</evidence>
<dbReference type="InterPro" id="IPR017907">
    <property type="entry name" value="Znf_RING_CS"/>
</dbReference>
<dbReference type="RefSeq" id="XP_026547132.1">
    <property type="nucleotide sequence ID" value="XM_026691347.1"/>
</dbReference>
<dbReference type="InterPro" id="IPR013083">
    <property type="entry name" value="Znf_RING/FYVE/PHD"/>
</dbReference>
<dbReference type="GeneID" id="113428817"/>
<sequence>MAASGEETLVGQLCQEATCPICLGFLEQPMVLFCGHTFCRHCLAQLGTEASCPQCRVRVEPVSTYPNQPLTNIVCHLKRHRLSEGAQEESSTQWLCQDHGQPLQIFCSSEKSLLCLACLGKHQGHPLLSLPEAAQEYKDLLDGLLEPLRKEEQKLLEQRQAEEQSWQEFQELLAAEKQKVVLALESLQELLRERQPVWLGWLAEQEEKMQAEWALAKLSMETSRLQQLIAQMERKCRQPDGEFLQDIQDTVDRCQSYVAGSIESASPRLQVRLQTLLEKNASVRRIVDNSKASLQAMQELIQAFHDMVVPCSLGIMHHLTNLQDVVDRL</sequence>
<dbReference type="SUPFAM" id="SSF57850">
    <property type="entry name" value="RING/U-box"/>
    <property type="match status" value="1"/>
</dbReference>
<feature type="domain" description="B box-type" evidence="7">
    <location>
        <begin position="91"/>
        <end position="130"/>
    </location>
</feature>
<dbReference type="PROSITE" id="PS00518">
    <property type="entry name" value="ZF_RING_1"/>
    <property type="match status" value="1"/>
</dbReference>
<evidence type="ECO:0000256" key="4">
    <source>
        <dbReference type="PROSITE-ProRule" id="PRU00024"/>
    </source>
</evidence>